<evidence type="ECO:0000313" key="3">
    <source>
        <dbReference type="Proteomes" id="UP000030641"/>
    </source>
</evidence>
<dbReference type="GeneID" id="25363057"/>
<evidence type="ECO:0000256" key="1">
    <source>
        <dbReference type="SAM" id="MobiDB-lite"/>
    </source>
</evidence>
<feature type="region of interest" description="Disordered" evidence="1">
    <location>
        <begin position="25"/>
        <end position="124"/>
    </location>
</feature>
<dbReference type="Proteomes" id="UP000030641">
    <property type="component" value="Unassembled WGS sequence"/>
</dbReference>
<dbReference type="RefSeq" id="XP_013348055.1">
    <property type="nucleotide sequence ID" value="XM_013492601.1"/>
</dbReference>
<proteinExistence type="predicted"/>
<name>A0A074Z0F8_AURSE</name>
<sequence>MREKLEGLVRDVDGIVLQASNTEMRVSAEGEERMVTAADDMEATHDTSTSDKATLHRTGTSGSSATSNPRTMAATVSDADETSTLSINAPSEIGTSHSSAASIPEGPSPVLQPQPRKPVERDSIGTPITRWRFWPPPDNPARYLDAFIQPHLEDPRFDTATMPHLKPSSFDSTRELPFDGSGPISGDLELQSRPYRTKRRILKPREGRARRIQMTSKPILTQELLREVEMNVDQQQQEPKSSTSKESHHQRPTRIQPHPKHACL</sequence>
<evidence type="ECO:0000313" key="2">
    <source>
        <dbReference type="EMBL" id="KEQ99862.1"/>
    </source>
</evidence>
<feature type="compositionally biased region" description="Pro residues" evidence="1">
    <location>
        <begin position="106"/>
        <end position="116"/>
    </location>
</feature>
<accession>A0A074Z0F8</accession>
<feature type="compositionally biased region" description="Polar residues" evidence="1">
    <location>
        <begin position="82"/>
        <end position="101"/>
    </location>
</feature>
<protein>
    <submittedName>
        <fullName evidence="2">Uncharacterized protein</fullName>
    </submittedName>
</protein>
<gene>
    <name evidence="2" type="ORF">AUEXF2481DRAFT_25738</name>
</gene>
<reference evidence="2 3" key="1">
    <citation type="journal article" date="2014" name="BMC Genomics">
        <title>Genome sequencing of four Aureobasidium pullulans varieties: biotechnological potential, stress tolerance, and description of new species.</title>
        <authorList>
            <person name="Gostin Ar C."/>
            <person name="Ohm R.A."/>
            <person name="Kogej T."/>
            <person name="Sonjak S."/>
            <person name="Turk M."/>
            <person name="Zajc J."/>
            <person name="Zalar P."/>
            <person name="Grube M."/>
            <person name="Sun H."/>
            <person name="Han J."/>
            <person name="Sharma A."/>
            <person name="Chiniquy J."/>
            <person name="Ngan C.Y."/>
            <person name="Lipzen A."/>
            <person name="Barry K."/>
            <person name="Grigoriev I.V."/>
            <person name="Gunde-Cimerman N."/>
        </authorList>
    </citation>
    <scope>NUCLEOTIDE SEQUENCE [LARGE SCALE GENOMIC DNA]</scope>
    <source>
        <strain evidence="2 3">EXF-2481</strain>
    </source>
</reference>
<organism evidence="2 3">
    <name type="scientific">Aureobasidium subglaciale (strain EXF-2481)</name>
    <name type="common">Aureobasidium pullulans var. subglaciale</name>
    <dbReference type="NCBI Taxonomy" id="1043005"/>
    <lineage>
        <taxon>Eukaryota</taxon>
        <taxon>Fungi</taxon>
        <taxon>Dikarya</taxon>
        <taxon>Ascomycota</taxon>
        <taxon>Pezizomycotina</taxon>
        <taxon>Dothideomycetes</taxon>
        <taxon>Dothideomycetidae</taxon>
        <taxon>Dothideales</taxon>
        <taxon>Saccotheciaceae</taxon>
        <taxon>Aureobasidium</taxon>
    </lineage>
</organism>
<dbReference type="EMBL" id="KL584750">
    <property type="protein sequence ID" value="KEQ99862.1"/>
    <property type="molecule type" value="Genomic_DNA"/>
</dbReference>
<feature type="compositionally biased region" description="Basic residues" evidence="1">
    <location>
        <begin position="250"/>
        <end position="264"/>
    </location>
</feature>
<feature type="compositionally biased region" description="Polar residues" evidence="1">
    <location>
        <begin position="50"/>
        <end position="70"/>
    </location>
</feature>
<dbReference type="HOGENOM" id="CLU_1053686_0_0_1"/>
<dbReference type="OrthoDB" id="10406642at2759"/>
<feature type="region of interest" description="Disordered" evidence="1">
    <location>
        <begin position="228"/>
        <end position="264"/>
    </location>
</feature>
<dbReference type="InParanoid" id="A0A074Z0F8"/>
<dbReference type="AlphaFoldDB" id="A0A074Z0F8"/>
<keyword evidence="3" id="KW-1185">Reference proteome</keyword>
<feature type="compositionally biased region" description="Polar residues" evidence="1">
    <location>
        <begin position="232"/>
        <end position="242"/>
    </location>
</feature>